<keyword evidence="1" id="KW-0472">Membrane</keyword>
<dbReference type="AlphaFoldDB" id="A0A834DNE5"/>
<keyword evidence="1" id="KW-1133">Transmembrane helix</keyword>
<sequence length="123" mass="13789">MLQRSFTCESLCGRVFSLLLGIYLGVELLGHGYVGHFEGPLDYSLLVYKVATVTRGLCQDVGEEHRCETAGVTVVFACNKSPFRQLENAISQSKAFFLWPVFPFFLLTSVLTVGFFFCIINVY</sequence>
<proteinExistence type="predicted"/>
<feature type="transmembrane region" description="Helical" evidence="1">
    <location>
        <begin position="96"/>
        <end position="120"/>
    </location>
</feature>
<evidence type="ECO:0000313" key="3">
    <source>
        <dbReference type="Proteomes" id="UP000664940"/>
    </source>
</evidence>
<organism evidence="2 3">
    <name type="scientific">Phyllostomus discolor</name>
    <name type="common">pale spear-nosed bat</name>
    <dbReference type="NCBI Taxonomy" id="89673"/>
    <lineage>
        <taxon>Eukaryota</taxon>
        <taxon>Metazoa</taxon>
        <taxon>Chordata</taxon>
        <taxon>Craniata</taxon>
        <taxon>Vertebrata</taxon>
        <taxon>Euteleostomi</taxon>
        <taxon>Mammalia</taxon>
        <taxon>Eutheria</taxon>
        <taxon>Laurasiatheria</taxon>
        <taxon>Chiroptera</taxon>
        <taxon>Yangochiroptera</taxon>
        <taxon>Phyllostomidae</taxon>
        <taxon>Phyllostominae</taxon>
        <taxon>Phyllostomus</taxon>
    </lineage>
</organism>
<name>A0A834DNE5_9CHIR</name>
<reference evidence="2 3" key="1">
    <citation type="journal article" date="2020" name="Nature">
        <title>Six reference-quality genomes reveal evolution of bat adaptations.</title>
        <authorList>
            <person name="Jebb D."/>
            <person name="Huang Z."/>
            <person name="Pippel M."/>
            <person name="Hughes G.M."/>
            <person name="Lavrichenko K."/>
            <person name="Devanna P."/>
            <person name="Winkler S."/>
            <person name="Jermiin L.S."/>
            <person name="Skirmuntt E.C."/>
            <person name="Katzourakis A."/>
            <person name="Burkitt-Gray L."/>
            <person name="Ray D.A."/>
            <person name="Sullivan K.A.M."/>
            <person name="Roscito J.G."/>
            <person name="Kirilenko B.M."/>
            <person name="Davalos L.M."/>
            <person name="Corthals A.P."/>
            <person name="Power M.L."/>
            <person name="Jones G."/>
            <person name="Ransome R.D."/>
            <person name="Dechmann D.K.N."/>
            <person name="Locatelli A.G."/>
            <person name="Puechmaille S.J."/>
            <person name="Fedrigo O."/>
            <person name="Jarvis E.D."/>
            <person name="Hiller M."/>
            <person name="Vernes S.C."/>
            <person name="Myers E.W."/>
            <person name="Teeling E.C."/>
        </authorList>
    </citation>
    <scope>NUCLEOTIDE SEQUENCE [LARGE SCALE GENOMIC DNA]</scope>
    <source>
        <strain evidence="2">Bat1K_MPI-CBG_1</strain>
    </source>
</reference>
<dbReference type="EMBL" id="JABVXQ010000011">
    <property type="protein sequence ID" value="KAF6086284.1"/>
    <property type="molecule type" value="Genomic_DNA"/>
</dbReference>
<dbReference type="Proteomes" id="UP000664940">
    <property type="component" value="Unassembled WGS sequence"/>
</dbReference>
<evidence type="ECO:0000256" key="1">
    <source>
        <dbReference type="SAM" id="Phobius"/>
    </source>
</evidence>
<evidence type="ECO:0000313" key="2">
    <source>
        <dbReference type="EMBL" id="KAF6086284.1"/>
    </source>
</evidence>
<protein>
    <submittedName>
        <fullName evidence="2">Uncharacterized protein</fullName>
    </submittedName>
</protein>
<accession>A0A834DNE5</accession>
<gene>
    <name evidence="2" type="ORF">HJG60_008476</name>
</gene>
<comment type="caution">
    <text evidence="2">The sequence shown here is derived from an EMBL/GenBank/DDBJ whole genome shotgun (WGS) entry which is preliminary data.</text>
</comment>
<feature type="transmembrane region" description="Helical" evidence="1">
    <location>
        <begin position="12"/>
        <end position="34"/>
    </location>
</feature>
<keyword evidence="1" id="KW-0812">Transmembrane</keyword>